<evidence type="ECO:0000313" key="4">
    <source>
        <dbReference type="EMBL" id="OQS55297.1"/>
    </source>
</evidence>
<feature type="compositionally biased region" description="Polar residues" evidence="1">
    <location>
        <begin position="537"/>
        <end position="553"/>
    </location>
</feature>
<feature type="region of interest" description="Disordered" evidence="1">
    <location>
        <begin position="333"/>
        <end position="429"/>
    </location>
</feature>
<feature type="transmembrane region" description="Helical" evidence="2">
    <location>
        <begin position="634"/>
        <end position="658"/>
    </location>
</feature>
<gene>
    <name evidence="4" type="ORF">EHP00_815</name>
</gene>
<feature type="compositionally biased region" description="Basic and acidic residues" evidence="1">
    <location>
        <begin position="409"/>
        <end position="422"/>
    </location>
</feature>
<feature type="compositionally biased region" description="Low complexity" evidence="1">
    <location>
        <begin position="604"/>
        <end position="615"/>
    </location>
</feature>
<keyword evidence="2" id="KW-0472">Membrane</keyword>
<feature type="compositionally biased region" description="Low complexity" evidence="1">
    <location>
        <begin position="575"/>
        <end position="586"/>
    </location>
</feature>
<dbReference type="Proteomes" id="UP000192758">
    <property type="component" value="Unassembled WGS sequence"/>
</dbReference>
<keyword evidence="2" id="KW-0812">Transmembrane</keyword>
<dbReference type="EMBL" id="MNPJ01000012">
    <property type="protein sequence ID" value="OQS55297.1"/>
    <property type="molecule type" value="Genomic_DNA"/>
</dbReference>
<feature type="signal peptide" evidence="3">
    <location>
        <begin position="1"/>
        <end position="17"/>
    </location>
</feature>
<evidence type="ECO:0000256" key="2">
    <source>
        <dbReference type="SAM" id="Phobius"/>
    </source>
</evidence>
<feature type="compositionally biased region" description="Low complexity" evidence="1">
    <location>
        <begin position="463"/>
        <end position="485"/>
    </location>
</feature>
<keyword evidence="3" id="KW-0732">Signal</keyword>
<feature type="compositionally biased region" description="Polar residues" evidence="1">
    <location>
        <begin position="562"/>
        <end position="572"/>
    </location>
</feature>
<name>A0A1W0E7Q3_9MICR</name>
<feature type="compositionally biased region" description="Basic residues" evidence="1">
    <location>
        <begin position="587"/>
        <end position="603"/>
    </location>
</feature>
<dbReference type="AlphaFoldDB" id="A0A1W0E7Q3"/>
<keyword evidence="2" id="KW-1133">Transmembrane helix</keyword>
<keyword evidence="5" id="KW-1185">Reference proteome</keyword>
<comment type="caution">
    <text evidence="4">The sequence shown here is derived from an EMBL/GenBank/DDBJ whole genome shotgun (WGS) entry which is preliminary data.</text>
</comment>
<evidence type="ECO:0000313" key="5">
    <source>
        <dbReference type="Proteomes" id="UP000192758"/>
    </source>
</evidence>
<dbReference type="VEuPathDB" id="MicrosporidiaDB:EHP00_815"/>
<sequence>MLLSISLLSLVFSFANYKETKYGVNTEMNFSKDCSFKSILVINKTKAVGNNIKNSFDLIFTNKDKKDDTIKLNVTHKYKLITGEKLYFINNNTNVYTNVYLNKTEENNKNSTNLNETEVNNTNIQNGISFIFKNKEEYKYKYNSNISINVTLCYNNIEKEENNKVKQFYIIKNFNGEFNMDKQDINEESLTKIVFTKETDGKYIFEEVSLKKEEIDTFNKNKKEYKIINFINLFALNCFMNRNDLQNKYISINMVFDGMDNTVILKDKVTIKEEIANNTNTSVQKVEEGQKCIKGINKSQGSKFKNTASGLLHNMSNITKEIKNNITSGIDNIRKKDNKLQENKKNGNGSEINLKDNDNDNDNESSHKIINKRSQPDTSVTSESKKHKPTIDNTTKHTGDNLKSTGSDIHNKNNKISDKNKEPTNNGSIIQHKQINETKHTNNGNNGNIGNISNISNISNSVKEINNTNNTNNTNSNTNNTNSNSKLDGQKPHKESNNDNGKESNNDNSKESHKNNDIKHINGSINQSGKQSHNKINHNSNGSEDSKVTNAQENIIKNNNNSLPVTVTNTEESTNDNIKNTDNNNKNKNKNIIKNKNKNKNKNIKNTDNNTDNNKTANVQTESKEENKKENKKLIMTVIILMVITFLLLFIIIGVIMYKKRLENNKIEDEI</sequence>
<organism evidence="4 5">
    <name type="scientific">Ecytonucleospora hepatopenaei</name>
    <dbReference type="NCBI Taxonomy" id="646526"/>
    <lineage>
        <taxon>Eukaryota</taxon>
        <taxon>Fungi</taxon>
        <taxon>Fungi incertae sedis</taxon>
        <taxon>Microsporidia</taxon>
        <taxon>Enterocytozoonidae</taxon>
        <taxon>Ecytonucleospora</taxon>
    </lineage>
</organism>
<feature type="region of interest" description="Disordered" evidence="1">
    <location>
        <begin position="463"/>
        <end position="629"/>
    </location>
</feature>
<feature type="compositionally biased region" description="Basic and acidic residues" evidence="1">
    <location>
        <begin position="488"/>
        <end position="520"/>
    </location>
</feature>
<feature type="compositionally biased region" description="Polar residues" evidence="1">
    <location>
        <begin position="372"/>
        <end position="382"/>
    </location>
</feature>
<protein>
    <submittedName>
        <fullName evidence="4">Uncharacterized protein</fullName>
    </submittedName>
</protein>
<reference evidence="4 5" key="1">
    <citation type="journal article" date="2017" name="Environ. Microbiol.">
        <title>Decay of the glycolytic pathway and adaptation to intranuclear parasitism within Enterocytozoonidae microsporidia.</title>
        <authorList>
            <person name="Wiredu Boakye D."/>
            <person name="Jaroenlak P."/>
            <person name="Prachumwat A."/>
            <person name="Williams T.A."/>
            <person name="Bateman K.S."/>
            <person name="Itsathitphaisarn O."/>
            <person name="Sritunyalucksana K."/>
            <person name="Paszkiewicz K.H."/>
            <person name="Moore K.A."/>
            <person name="Stentiford G.D."/>
            <person name="Williams B.A."/>
        </authorList>
    </citation>
    <scope>NUCLEOTIDE SEQUENCE [LARGE SCALE GENOMIC DNA]</scope>
    <source>
        <strain evidence="4 5">TH1</strain>
    </source>
</reference>
<accession>A0A1W0E7Q3</accession>
<evidence type="ECO:0000256" key="1">
    <source>
        <dbReference type="SAM" id="MobiDB-lite"/>
    </source>
</evidence>
<feature type="chain" id="PRO_5012212900" evidence="3">
    <location>
        <begin position="18"/>
        <end position="671"/>
    </location>
</feature>
<proteinExistence type="predicted"/>
<evidence type="ECO:0000256" key="3">
    <source>
        <dbReference type="SAM" id="SignalP"/>
    </source>
</evidence>
<feature type="compositionally biased region" description="Basic and acidic residues" evidence="1">
    <location>
        <begin position="333"/>
        <end position="345"/>
    </location>
</feature>